<protein>
    <submittedName>
        <fullName evidence="1">Uncharacterized protein</fullName>
    </submittedName>
</protein>
<dbReference type="EMBL" id="CP021252">
    <property type="protein sequence ID" value="ART20886.1"/>
    <property type="molecule type" value="Genomic_DNA"/>
</dbReference>
<accession>A0A2Z2IWY6</accession>
<reference evidence="1 2" key="1">
    <citation type="submission" date="2017-05" db="EMBL/GenBank/DDBJ databases">
        <title>Complete genome sequence of Corynebacterium striatum KC-Na-1 isolated from Neophocaena asiaeorientalis in Korea.</title>
        <authorList>
            <person name="Kim J.H."/>
            <person name="Lee K."/>
        </authorList>
    </citation>
    <scope>NUCLEOTIDE SEQUENCE [LARGE SCALE GENOMIC DNA]</scope>
    <source>
        <strain evidence="1 2">KC-Na-01</strain>
    </source>
</reference>
<dbReference type="Proteomes" id="UP000250197">
    <property type="component" value="Chromosome"/>
</dbReference>
<sequence length="128" mass="14356">MQHVKVKVMPLTFVSLTRANMPAIREILVPLLRDGIFLLTSTLLLETSFPGARDFYATAWRYAYSDCELFFALASCGELLITVDDAVLVCVDSSHPWTSYEEVFDSIASGRILVVEDADALRDVVKRH</sequence>
<proteinExistence type="predicted"/>
<dbReference type="KEGG" id="cstr:CBE89_04805"/>
<evidence type="ECO:0000313" key="2">
    <source>
        <dbReference type="Proteomes" id="UP000250197"/>
    </source>
</evidence>
<name>A0A2Z2IWY6_CORST</name>
<organism evidence="1 2">
    <name type="scientific">Corynebacterium striatum</name>
    <dbReference type="NCBI Taxonomy" id="43770"/>
    <lineage>
        <taxon>Bacteria</taxon>
        <taxon>Bacillati</taxon>
        <taxon>Actinomycetota</taxon>
        <taxon>Actinomycetes</taxon>
        <taxon>Mycobacteriales</taxon>
        <taxon>Corynebacteriaceae</taxon>
        <taxon>Corynebacterium</taxon>
    </lineage>
</organism>
<evidence type="ECO:0000313" key="1">
    <source>
        <dbReference type="EMBL" id="ART20886.1"/>
    </source>
</evidence>
<dbReference type="AlphaFoldDB" id="A0A2Z2IWY6"/>
<gene>
    <name evidence="1" type="ORF">CBE89_04805</name>
</gene>